<evidence type="ECO:0000259" key="13">
    <source>
        <dbReference type="PROSITE" id="PS51278"/>
    </source>
</evidence>
<evidence type="ECO:0000256" key="7">
    <source>
        <dbReference type="ARBA" id="ARBA00022842"/>
    </source>
</evidence>
<dbReference type="EMBL" id="JWYV01000001">
    <property type="protein sequence ID" value="KKD01444.1"/>
    <property type="molecule type" value="Genomic_DNA"/>
</dbReference>
<dbReference type="CDD" id="cd06223">
    <property type="entry name" value="PRTases_typeI"/>
    <property type="match status" value="1"/>
</dbReference>
<dbReference type="HAMAP" id="MF_01931">
    <property type="entry name" value="PurF"/>
    <property type="match status" value="1"/>
</dbReference>
<evidence type="ECO:0000256" key="8">
    <source>
        <dbReference type="ARBA" id="ARBA00022962"/>
    </source>
</evidence>
<keyword evidence="15" id="KW-1185">Reference proteome</keyword>
<dbReference type="CDD" id="cd00715">
    <property type="entry name" value="GPATase_N"/>
    <property type="match status" value="1"/>
</dbReference>
<reference evidence="14 15" key="1">
    <citation type="submission" date="2014-12" db="EMBL/GenBank/DDBJ databases">
        <title>Mercury Reductase activity and rhizosphere competence traits in the genome of root associated Photobacterium halotolerans MELD1.</title>
        <authorList>
            <person name="Mathew D.C."/>
            <person name="Huang C.-C."/>
        </authorList>
    </citation>
    <scope>NUCLEOTIDE SEQUENCE [LARGE SCALE GENOMIC DNA]</scope>
    <source>
        <strain evidence="14 15">MELD1</strain>
    </source>
</reference>
<evidence type="ECO:0000256" key="3">
    <source>
        <dbReference type="ARBA" id="ARBA00022676"/>
    </source>
</evidence>
<evidence type="ECO:0000313" key="14">
    <source>
        <dbReference type="EMBL" id="KKD01444.1"/>
    </source>
</evidence>
<evidence type="ECO:0000256" key="9">
    <source>
        <dbReference type="HAMAP-Rule" id="MF_01931"/>
    </source>
</evidence>
<dbReference type="PIRSF" id="PIRSF000485">
    <property type="entry name" value="Amd_phspho_trans"/>
    <property type="match status" value="1"/>
</dbReference>
<keyword evidence="8 9" id="KW-0315">Glutamine amidotransferase</keyword>
<evidence type="ECO:0000256" key="2">
    <source>
        <dbReference type="ARBA" id="ARBA00010138"/>
    </source>
</evidence>
<dbReference type="InterPro" id="IPR017932">
    <property type="entry name" value="GATase_2_dom"/>
</dbReference>
<organism evidence="14 15">
    <name type="scientific">Photobacterium halotolerans</name>
    <dbReference type="NCBI Taxonomy" id="265726"/>
    <lineage>
        <taxon>Bacteria</taxon>
        <taxon>Pseudomonadati</taxon>
        <taxon>Pseudomonadota</taxon>
        <taxon>Gammaproteobacteria</taxon>
        <taxon>Vibrionales</taxon>
        <taxon>Vibrionaceae</taxon>
        <taxon>Photobacterium</taxon>
    </lineage>
</organism>
<comment type="similarity">
    <text evidence="2 9 10">In the C-terminal section; belongs to the purine/pyrimidine phosphoribosyltransferase family.</text>
</comment>
<comment type="function">
    <text evidence="9">Catalyzes the formation of phosphoribosylamine from phosphoribosylpyrophosphate (PRPP) and glutamine.</text>
</comment>
<feature type="binding site" evidence="9 12">
    <location>
        <position position="366"/>
    </location>
    <ligand>
        <name>Mg(2+)</name>
        <dbReference type="ChEBI" id="CHEBI:18420"/>
    </ligand>
</feature>
<evidence type="ECO:0000256" key="5">
    <source>
        <dbReference type="ARBA" id="ARBA00022723"/>
    </source>
</evidence>
<feature type="domain" description="Glutamine amidotransferase type-2" evidence="13">
    <location>
        <begin position="2"/>
        <end position="234"/>
    </location>
</feature>
<dbReference type="GO" id="GO:0004044">
    <property type="term" value="F:amidophosphoribosyltransferase activity"/>
    <property type="evidence" value="ECO:0007669"/>
    <property type="project" value="UniProtKB-UniRule"/>
</dbReference>
<dbReference type="InterPro" id="IPR035584">
    <property type="entry name" value="PurF_N"/>
</dbReference>
<feature type="binding site" evidence="9 12">
    <location>
        <position position="303"/>
    </location>
    <ligand>
        <name>Mg(2+)</name>
        <dbReference type="ChEBI" id="CHEBI:18420"/>
    </ligand>
</feature>
<dbReference type="FunFam" id="3.60.20.10:FF:000011">
    <property type="entry name" value="Amidophosphoribosyltransferase"/>
    <property type="match status" value="1"/>
</dbReference>
<gene>
    <name evidence="9" type="primary">purF</name>
    <name evidence="14" type="ORF">KY46_01040</name>
</gene>
<dbReference type="EC" id="2.4.2.14" evidence="9"/>
<dbReference type="InterPro" id="IPR029057">
    <property type="entry name" value="PRTase-like"/>
</dbReference>
<dbReference type="GO" id="GO:0006189">
    <property type="term" value="P:'de novo' IMP biosynthetic process"/>
    <property type="evidence" value="ECO:0007669"/>
    <property type="project" value="UniProtKB-UniRule"/>
</dbReference>
<dbReference type="RefSeq" id="WP_046218771.1">
    <property type="nucleotide sequence ID" value="NZ_JWYV01000001.1"/>
</dbReference>
<dbReference type="GO" id="GO:0000287">
    <property type="term" value="F:magnesium ion binding"/>
    <property type="evidence" value="ECO:0007669"/>
    <property type="project" value="UniProtKB-UniRule"/>
</dbReference>
<dbReference type="Proteomes" id="UP000033633">
    <property type="component" value="Unassembled WGS sequence"/>
</dbReference>
<dbReference type="NCBIfam" id="TIGR01134">
    <property type="entry name" value="purF"/>
    <property type="match status" value="1"/>
</dbReference>
<keyword evidence="3 9" id="KW-0328">Glycosyltransferase</keyword>
<proteinExistence type="inferred from homology"/>
<dbReference type="GO" id="GO:0009113">
    <property type="term" value="P:purine nucleobase biosynthetic process"/>
    <property type="evidence" value="ECO:0007669"/>
    <property type="project" value="UniProtKB-UniRule"/>
</dbReference>
<dbReference type="SUPFAM" id="SSF56235">
    <property type="entry name" value="N-terminal nucleophile aminohydrolases (Ntn hydrolases)"/>
    <property type="match status" value="1"/>
</dbReference>
<feature type="active site" description="Nucleophile" evidence="9 11">
    <location>
        <position position="2"/>
    </location>
</feature>
<evidence type="ECO:0000256" key="6">
    <source>
        <dbReference type="ARBA" id="ARBA00022755"/>
    </source>
</evidence>
<comment type="catalytic activity">
    <reaction evidence="9 10">
        <text>5-phospho-beta-D-ribosylamine + L-glutamate + diphosphate = 5-phospho-alpha-D-ribose 1-diphosphate + L-glutamine + H2O</text>
        <dbReference type="Rhea" id="RHEA:14905"/>
        <dbReference type="ChEBI" id="CHEBI:15377"/>
        <dbReference type="ChEBI" id="CHEBI:29985"/>
        <dbReference type="ChEBI" id="CHEBI:33019"/>
        <dbReference type="ChEBI" id="CHEBI:58017"/>
        <dbReference type="ChEBI" id="CHEBI:58359"/>
        <dbReference type="ChEBI" id="CHEBI:58681"/>
        <dbReference type="EC" id="2.4.2.14"/>
    </reaction>
</comment>
<dbReference type="AlphaFoldDB" id="A0A0F5VH47"/>
<dbReference type="Gene3D" id="3.40.50.2020">
    <property type="match status" value="1"/>
</dbReference>
<evidence type="ECO:0000256" key="1">
    <source>
        <dbReference type="ARBA" id="ARBA00005209"/>
    </source>
</evidence>
<dbReference type="InterPro" id="IPR000836">
    <property type="entry name" value="PRTase_dom"/>
</dbReference>
<comment type="caution">
    <text evidence="14">The sequence shown here is derived from an EMBL/GenBank/DDBJ whole genome shotgun (WGS) entry which is preliminary data.</text>
</comment>
<accession>A0A0F5VH47</accession>
<keyword evidence="6 9" id="KW-0658">Purine biosynthesis</keyword>
<dbReference type="Gene3D" id="3.60.20.10">
    <property type="entry name" value="Glutamine Phosphoribosylpyrophosphate, subunit 1, domain 1"/>
    <property type="match status" value="1"/>
</dbReference>
<evidence type="ECO:0000256" key="10">
    <source>
        <dbReference type="PIRNR" id="PIRNR000485"/>
    </source>
</evidence>
<comment type="caution">
    <text evidence="9">Lacks conserved residue(s) required for the propagation of feature annotation.</text>
</comment>
<dbReference type="SUPFAM" id="SSF53271">
    <property type="entry name" value="PRTase-like"/>
    <property type="match status" value="1"/>
</dbReference>
<keyword evidence="5 9" id="KW-0479">Metal-binding</keyword>
<protein>
    <recommendedName>
        <fullName evidence="9">Amidophosphoribosyltransferase</fullName>
        <shortName evidence="9">ATase</shortName>
        <ecNumber evidence="9">2.4.2.14</ecNumber>
    </recommendedName>
    <alternativeName>
        <fullName evidence="9">Glutamine phosphoribosylpyrophosphate amidotransferase</fullName>
        <shortName evidence="9">GPATase</shortName>
    </alternativeName>
</protein>
<evidence type="ECO:0000256" key="11">
    <source>
        <dbReference type="PIRSR" id="PIRSR000485-1"/>
    </source>
</evidence>
<dbReference type="UniPathway" id="UPA00074">
    <property type="reaction ID" value="UER00124"/>
</dbReference>
<evidence type="ECO:0000256" key="4">
    <source>
        <dbReference type="ARBA" id="ARBA00022679"/>
    </source>
</evidence>
<dbReference type="Pfam" id="PF13522">
    <property type="entry name" value="GATase_6"/>
    <property type="match status" value="1"/>
</dbReference>
<dbReference type="Pfam" id="PF00156">
    <property type="entry name" value="Pribosyltran"/>
    <property type="match status" value="1"/>
</dbReference>
<evidence type="ECO:0000313" key="15">
    <source>
        <dbReference type="Proteomes" id="UP000033633"/>
    </source>
</evidence>
<dbReference type="STRING" id="265726.KY46_01040"/>
<dbReference type="InterPro" id="IPR029055">
    <property type="entry name" value="Ntn_hydrolases_N"/>
</dbReference>
<dbReference type="PROSITE" id="PS51278">
    <property type="entry name" value="GATASE_TYPE_2"/>
    <property type="match status" value="1"/>
</dbReference>
<dbReference type="PANTHER" id="PTHR11907">
    <property type="entry name" value="AMIDOPHOSPHORIBOSYLTRANSFERASE"/>
    <property type="match status" value="1"/>
</dbReference>
<dbReference type="PATRIC" id="fig|265726.11.peg.225"/>
<keyword evidence="4 9" id="KW-0808">Transferase</keyword>
<name>A0A0F5VH47_9GAMM</name>
<comment type="pathway">
    <text evidence="1 9 10">Purine metabolism; IMP biosynthesis via de novo pathway; N(1)-(5-phospho-D-ribosyl)glycinamide from 5-phospho-alpha-D-ribose 1-diphosphate: step 1/2.</text>
</comment>
<dbReference type="InterPro" id="IPR005854">
    <property type="entry name" value="PurF"/>
</dbReference>
<evidence type="ECO:0000256" key="12">
    <source>
        <dbReference type="PIRSR" id="PIRSR000485-2"/>
    </source>
</evidence>
<sequence>MCGIVGIVGNTPVNQSIYDALTVLQHRGQDAAGIVTLESNRFRLRKANGLVRDVFEAKHMQRLQGTVGLGHVRYPTAGSSSASEAQPFYVNSPYGISLAHNGNLTNAADIRDSLFEQARRHVNTSSDSEILLNVLAHQLEGATNYPLTSDDIFAAIRAVHKTVRGAYAVVAMVIGHGLMAFRDPHGIRPLCLGKREVEGKVEYMVASESVALDAVGFDFMRDVAPGEAVYITFDGQLFTEQCAENPALNPCVFEFVYFARPDSFIDKISVYSARLNMGKKLGEKIKREWDDLDIDVVIPIPETSCDSALEIARTLDKPYRQGFVKNRYVGRTFIMPGQQLRRKSVRRKLNAISSEFKGKSVLLIDDSIVRGTTSEQIIEMAREAGAKKVYLASAAPEIRFPNVYGIDMPSANELIAHGREVDEICKMIGADGLIFQDLQDLVDAVAEGNPDIKLFETSVFNGNYVTGDVNQQYLEYLETLRSEDAKTQREIQQELANLELYNEGV</sequence>
<dbReference type="OrthoDB" id="9801213at2"/>
<feature type="binding site" evidence="9 12">
    <location>
        <position position="365"/>
    </location>
    <ligand>
        <name>Mg(2+)</name>
        <dbReference type="ChEBI" id="CHEBI:18420"/>
    </ligand>
</feature>
<keyword evidence="7 9" id="KW-0460">Magnesium</keyword>
<comment type="cofactor">
    <cofactor evidence="9 12">
        <name>Mg(2+)</name>
        <dbReference type="ChEBI" id="CHEBI:18420"/>
    </cofactor>
    <text evidence="9 12">Binds 1 Mg(2+) ion per subunit.</text>
</comment>